<dbReference type="Gene3D" id="1.10.418.30">
    <property type="entry name" value="Ncd80 complex, Ncd80 subunit"/>
    <property type="match status" value="1"/>
</dbReference>
<dbReference type="InterPro" id="IPR055260">
    <property type="entry name" value="Ndc80_CH"/>
</dbReference>
<dbReference type="PANTHER" id="PTHR10643:SF2">
    <property type="entry name" value="KINETOCHORE PROTEIN NDC80 HOMOLOG"/>
    <property type="match status" value="1"/>
</dbReference>
<dbReference type="GO" id="GO:0005634">
    <property type="term" value="C:nucleus"/>
    <property type="evidence" value="ECO:0007669"/>
    <property type="project" value="UniProtKB-SubCell"/>
</dbReference>
<keyword evidence="6 11" id="KW-0175">Coiled coil</keyword>
<dbReference type="EMBL" id="MCFL01000046">
    <property type="protein sequence ID" value="ORZ32429.1"/>
    <property type="molecule type" value="Genomic_DNA"/>
</dbReference>
<keyword evidence="3 10" id="KW-0132">Cell division</keyword>
<dbReference type="Gene3D" id="1.10.287.1490">
    <property type="match status" value="1"/>
</dbReference>
<feature type="domain" description="Kinetochore protein Ndc80 CH" evidence="13">
    <location>
        <begin position="18"/>
        <end position="147"/>
    </location>
</feature>
<comment type="subcellular location">
    <subcellularLocation>
        <location evidence="10">Chromosome</location>
        <location evidence="10">Centromere</location>
        <location evidence="10">Kinetochore</location>
    </subcellularLocation>
    <subcellularLocation>
        <location evidence="10">Nucleus</location>
    </subcellularLocation>
</comment>
<comment type="similarity">
    <text evidence="1 10">Belongs to the NDC80/HEC1 family.</text>
</comment>
<keyword evidence="5 10" id="KW-0995">Kinetochore</keyword>
<evidence type="ECO:0000256" key="12">
    <source>
        <dbReference type="SAM" id="MobiDB-lite"/>
    </source>
</evidence>
<keyword evidence="15" id="KW-1185">Reference proteome</keyword>
<feature type="region of interest" description="Disordered" evidence="12">
    <location>
        <begin position="1"/>
        <end position="25"/>
    </location>
</feature>
<reference evidence="14 15" key="1">
    <citation type="submission" date="2016-07" db="EMBL/GenBank/DDBJ databases">
        <title>Pervasive Adenine N6-methylation of Active Genes in Fungi.</title>
        <authorList>
            <consortium name="DOE Joint Genome Institute"/>
            <person name="Mondo S.J."/>
            <person name="Dannebaum R.O."/>
            <person name="Kuo R.C."/>
            <person name="Labutti K."/>
            <person name="Haridas S."/>
            <person name="Kuo A."/>
            <person name="Salamov A."/>
            <person name="Ahrendt S.R."/>
            <person name="Lipzen A."/>
            <person name="Sullivan W."/>
            <person name="Andreopoulos W.B."/>
            <person name="Clum A."/>
            <person name="Lindquist E."/>
            <person name="Daum C."/>
            <person name="Ramamoorthy G.K."/>
            <person name="Gryganskyi A."/>
            <person name="Culley D."/>
            <person name="Magnuson J.K."/>
            <person name="James T.Y."/>
            <person name="O'Malley M.A."/>
            <person name="Stajich J.E."/>
            <person name="Spatafora J.W."/>
            <person name="Visel A."/>
            <person name="Grigoriev I.V."/>
        </authorList>
    </citation>
    <scope>NUCLEOTIDE SEQUENCE [LARGE SCALE GENOMIC DNA]</scope>
    <source>
        <strain evidence="14 15">PL171</strain>
    </source>
</reference>
<evidence type="ECO:0000256" key="2">
    <source>
        <dbReference type="ARBA" id="ARBA00022454"/>
    </source>
</evidence>
<keyword evidence="8 10" id="KW-0131">Cell cycle</keyword>
<keyword evidence="4 10" id="KW-0498">Mitosis</keyword>
<evidence type="ECO:0000256" key="8">
    <source>
        <dbReference type="ARBA" id="ARBA00023306"/>
    </source>
</evidence>
<proteinExistence type="inferred from homology"/>
<evidence type="ECO:0000256" key="6">
    <source>
        <dbReference type="ARBA" id="ARBA00023054"/>
    </source>
</evidence>
<evidence type="ECO:0000256" key="11">
    <source>
        <dbReference type="SAM" id="Coils"/>
    </source>
</evidence>
<dbReference type="GO" id="GO:0051301">
    <property type="term" value="P:cell division"/>
    <property type="evidence" value="ECO:0007669"/>
    <property type="project" value="UniProtKB-UniRule"/>
</dbReference>
<dbReference type="AlphaFoldDB" id="A0A1Y2HCY2"/>
<evidence type="ECO:0000256" key="4">
    <source>
        <dbReference type="ARBA" id="ARBA00022776"/>
    </source>
</evidence>
<evidence type="ECO:0000256" key="5">
    <source>
        <dbReference type="ARBA" id="ARBA00022838"/>
    </source>
</evidence>
<dbReference type="GO" id="GO:0031262">
    <property type="term" value="C:Ndc80 complex"/>
    <property type="evidence" value="ECO:0007669"/>
    <property type="project" value="UniProtKB-UniRule"/>
</dbReference>
<dbReference type="PANTHER" id="PTHR10643">
    <property type="entry name" value="KINETOCHORE PROTEIN NDC80"/>
    <property type="match status" value="1"/>
</dbReference>
<feature type="coiled-coil region" evidence="11">
    <location>
        <begin position="224"/>
        <end position="317"/>
    </location>
</feature>
<evidence type="ECO:0000256" key="10">
    <source>
        <dbReference type="RuleBase" id="RU368072"/>
    </source>
</evidence>
<gene>
    <name evidence="14" type="ORF">BCR44DRAFT_1463114</name>
</gene>
<feature type="compositionally biased region" description="Polar residues" evidence="12">
    <location>
        <begin position="602"/>
        <end position="615"/>
    </location>
</feature>
<protein>
    <recommendedName>
        <fullName evidence="10">Kinetochore protein NDC80</fullName>
    </recommendedName>
</protein>
<dbReference type="OrthoDB" id="7459479at2759"/>
<evidence type="ECO:0000313" key="15">
    <source>
        <dbReference type="Proteomes" id="UP000193411"/>
    </source>
</evidence>
<sequence>MITRRDSFLPPSKARGGTTATADPRNVRHKHFQVHARARLTDFYSTCVLKQDSSSKMPRSVNLEKPTSADFQNMFTVLYKEIDPWYKPGEMKIGSFQEELGYIMRTVLKYPFESTISKSAILTATASNHWPNFLGFLDWLMDLVMISRAMKLTVLDEHESVKAFKTRIELYKESSSPSITEQDMLDKITDDFRTVLTFAPTQILEYGHSLDSEPLNTNTLGNERKALEQQILDRVEKIDKLQTQINTLKSTPSPLIELHAEREKVQSELDAAKGELRDVEMRRSLLTTTLDDAERELAEIKAKKRALETESANVDHRLETQEISVTEAQQIATTRQKLLEETAEYDNKARVEQEDMYADEGTLRQARKQAAAAVDQFRAAARSLNFLPTATSELAARFGVDFERVVLRYGAERMDEVSAVDARQQVWAALGHFRTWLHDELIIKRSDLETFKQALYEAEADVKSMRAVLDDLVAKRAMIDKDLKRVQDEVSMWRKRWQAELDETKNDMEAKRKQAALDLLEAQDRASTMRKEAKKLEAQLNQEAQTAAAEFEAMVQVMGQVPKVIDNAFDAFDADLEAAIAEWEQRVLAAEAAEQQDEDNAMLQQVSEGEQRQIT</sequence>
<dbReference type="Proteomes" id="UP000193411">
    <property type="component" value="Unassembled WGS sequence"/>
</dbReference>
<keyword evidence="9 10" id="KW-0137">Centromere</keyword>
<evidence type="ECO:0000259" key="13">
    <source>
        <dbReference type="Pfam" id="PF03801"/>
    </source>
</evidence>
<comment type="function">
    <text evidence="10">Acts as a component of the essential kinetochore-associated NDC80 complex, which is required for chromosome segregation and spindle checkpoint activity.</text>
</comment>
<evidence type="ECO:0000256" key="1">
    <source>
        <dbReference type="ARBA" id="ARBA00007050"/>
    </source>
</evidence>
<accession>A0A1Y2HCY2</accession>
<comment type="subunit">
    <text evidence="10">Component of the NDC80 complex.</text>
</comment>
<feature type="coiled-coil region" evidence="11">
    <location>
        <begin position="469"/>
        <end position="550"/>
    </location>
</feature>
<dbReference type="InterPro" id="IPR038273">
    <property type="entry name" value="Ndc80_sf"/>
</dbReference>
<comment type="caution">
    <text evidence="14">The sequence shown here is derived from an EMBL/GenBank/DDBJ whole genome shotgun (WGS) entry which is preliminary data.</text>
</comment>
<dbReference type="Pfam" id="PF03801">
    <property type="entry name" value="Ndc80_HEC"/>
    <property type="match status" value="1"/>
</dbReference>
<name>A0A1Y2HCY2_9FUNG</name>
<keyword evidence="7 10" id="KW-0539">Nucleus</keyword>
<dbReference type="GO" id="GO:0051315">
    <property type="term" value="P:attachment of mitotic spindle microtubules to kinetochore"/>
    <property type="evidence" value="ECO:0007669"/>
    <property type="project" value="UniProtKB-UniRule"/>
</dbReference>
<dbReference type="InterPro" id="IPR005550">
    <property type="entry name" value="Kinetochore_Ndc80"/>
</dbReference>
<organism evidence="14 15">
    <name type="scientific">Catenaria anguillulae PL171</name>
    <dbReference type="NCBI Taxonomy" id="765915"/>
    <lineage>
        <taxon>Eukaryota</taxon>
        <taxon>Fungi</taxon>
        <taxon>Fungi incertae sedis</taxon>
        <taxon>Blastocladiomycota</taxon>
        <taxon>Blastocladiomycetes</taxon>
        <taxon>Blastocladiales</taxon>
        <taxon>Catenariaceae</taxon>
        <taxon>Catenaria</taxon>
    </lineage>
</organism>
<evidence type="ECO:0000256" key="9">
    <source>
        <dbReference type="ARBA" id="ARBA00023328"/>
    </source>
</evidence>
<dbReference type="STRING" id="765915.A0A1Y2HCY2"/>
<dbReference type="SUPFAM" id="SSF57997">
    <property type="entry name" value="Tropomyosin"/>
    <property type="match status" value="1"/>
</dbReference>
<keyword evidence="2 10" id="KW-0158">Chromosome</keyword>
<feature type="region of interest" description="Disordered" evidence="12">
    <location>
        <begin position="591"/>
        <end position="615"/>
    </location>
</feature>
<evidence type="ECO:0000256" key="7">
    <source>
        <dbReference type="ARBA" id="ARBA00023242"/>
    </source>
</evidence>
<evidence type="ECO:0000313" key="14">
    <source>
        <dbReference type="EMBL" id="ORZ32429.1"/>
    </source>
</evidence>
<evidence type="ECO:0000256" key="3">
    <source>
        <dbReference type="ARBA" id="ARBA00022618"/>
    </source>
</evidence>